<sequence>MIRVKTSLVGCVLLAGLLSVSSAGAQDVGATKNAANAGAKAGPVDTSAPLPAGHPVVDPDEEDDPHGHAAGDGHSHAGAGMNQEPEDGAVDDPTIPPGRITVHVVDANGQPIPRAEVTLGILHNTVAQGESRKRVTGAANDQGDATFDHLESGSGIAYRAMVLKDGATFSVPPFRLTPKSGARALLHVYPVVNDIAQTMIVTQSMLYTEVKDDRIQVQEAFKIYNFGRNAWVPSNVEIPLPPGYTAFTSQQGMTDVGVDAVPDRGIRLRGTFSPGQHVIEFRWQLPYAGESEVRFDVGMSPNLAASRVIAPAARSMKLEVSGFPQAQASADGQGQRALVTERQFRREEPPVKNLTVVLSGLPTEGNGKVLATLLAFGAVVVGLVLGTRKPIAHDPKAERERLLLELEALEKGRAAGDIGPKTYERARRELMDDLARTFAEATKQPNSAVRASKKGKRTA</sequence>
<evidence type="ECO:0000256" key="2">
    <source>
        <dbReference type="SAM" id="SignalP"/>
    </source>
</evidence>
<evidence type="ECO:0000256" key="1">
    <source>
        <dbReference type="SAM" id="MobiDB-lite"/>
    </source>
</evidence>
<dbReference type="KEGG" id="llu:AKJ09_03446"/>
<dbReference type="Proteomes" id="UP000064967">
    <property type="component" value="Chromosome"/>
</dbReference>
<protein>
    <recommendedName>
        <fullName evidence="5">Carboxypeptidase regulatory-like domain-containing protein</fullName>
    </recommendedName>
</protein>
<reference evidence="3 4" key="1">
    <citation type="submission" date="2015-08" db="EMBL/GenBank/DDBJ databases">
        <authorList>
            <person name="Babu N.S."/>
            <person name="Beckwith C.J."/>
            <person name="Beseler K.G."/>
            <person name="Brison A."/>
            <person name="Carone J.V."/>
            <person name="Caskin T.P."/>
            <person name="Diamond M."/>
            <person name="Durham M.E."/>
            <person name="Foxe J.M."/>
            <person name="Go M."/>
            <person name="Henderson B.A."/>
            <person name="Jones I.B."/>
            <person name="McGettigan J.A."/>
            <person name="Micheletti S.J."/>
            <person name="Nasrallah M.E."/>
            <person name="Ortiz D."/>
            <person name="Piller C.R."/>
            <person name="Privatt S.R."/>
            <person name="Schneider S.L."/>
            <person name="Sharp S."/>
            <person name="Smith T.C."/>
            <person name="Stanton J.D."/>
            <person name="Ullery H.E."/>
            <person name="Wilson R.J."/>
            <person name="Serrano M.G."/>
            <person name="Buck G."/>
            <person name="Lee V."/>
            <person name="Wang Y."/>
            <person name="Carvalho R."/>
            <person name="Voegtly L."/>
            <person name="Shi R."/>
            <person name="Duckworth R."/>
            <person name="Johnson A."/>
            <person name="Loviza R."/>
            <person name="Walstead R."/>
            <person name="Shah Z."/>
            <person name="Kiflezghi M."/>
            <person name="Wade K."/>
            <person name="Ball S.L."/>
            <person name="Bradley K.W."/>
            <person name="Asai D.J."/>
            <person name="Bowman C.A."/>
            <person name="Russell D.A."/>
            <person name="Pope W.H."/>
            <person name="Jacobs-Sera D."/>
            <person name="Hendrix R.W."/>
            <person name="Hatfull G.F."/>
        </authorList>
    </citation>
    <scope>NUCLEOTIDE SEQUENCE [LARGE SCALE GENOMIC DNA]</scope>
    <source>
        <strain evidence="3 4">DSM 27648</strain>
    </source>
</reference>
<feature type="signal peptide" evidence="2">
    <location>
        <begin position="1"/>
        <end position="25"/>
    </location>
</feature>
<dbReference type="RefSeq" id="WP_146648020.1">
    <property type="nucleotide sequence ID" value="NZ_CP012333.1"/>
</dbReference>
<feature type="region of interest" description="Disordered" evidence="1">
    <location>
        <begin position="37"/>
        <end position="100"/>
    </location>
</feature>
<name>A0A0K1PTE5_9BACT</name>
<evidence type="ECO:0000313" key="3">
    <source>
        <dbReference type="EMBL" id="AKU96782.1"/>
    </source>
</evidence>
<evidence type="ECO:0008006" key="5">
    <source>
        <dbReference type="Google" id="ProtNLM"/>
    </source>
</evidence>
<dbReference type="AlphaFoldDB" id="A0A0K1PTE5"/>
<feature type="compositionally biased region" description="Basic and acidic residues" evidence="1">
    <location>
        <begin position="65"/>
        <end position="75"/>
    </location>
</feature>
<feature type="chain" id="PRO_5005466010" description="Carboxypeptidase regulatory-like domain-containing protein" evidence="2">
    <location>
        <begin position="26"/>
        <end position="459"/>
    </location>
</feature>
<organism evidence="3 4">
    <name type="scientific">Labilithrix luteola</name>
    <dbReference type="NCBI Taxonomy" id="1391654"/>
    <lineage>
        <taxon>Bacteria</taxon>
        <taxon>Pseudomonadati</taxon>
        <taxon>Myxococcota</taxon>
        <taxon>Polyangia</taxon>
        <taxon>Polyangiales</taxon>
        <taxon>Labilitrichaceae</taxon>
        <taxon>Labilithrix</taxon>
    </lineage>
</organism>
<gene>
    <name evidence="3" type="ORF">AKJ09_03446</name>
</gene>
<keyword evidence="4" id="KW-1185">Reference proteome</keyword>
<accession>A0A0K1PTE5</accession>
<evidence type="ECO:0000313" key="4">
    <source>
        <dbReference type="Proteomes" id="UP000064967"/>
    </source>
</evidence>
<dbReference type="OrthoDB" id="5505551at2"/>
<dbReference type="EMBL" id="CP012333">
    <property type="protein sequence ID" value="AKU96782.1"/>
    <property type="molecule type" value="Genomic_DNA"/>
</dbReference>
<dbReference type="STRING" id="1391654.AKJ09_03446"/>
<proteinExistence type="predicted"/>
<keyword evidence="2" id="KW-0732">Signal</keyword>